<dbReference type="AlphaFoldDB" id="A0A2N3IFJ2"/>
<dbReference type="PANTHER" id="PTHR42852:SF6">
    <property type="entry name" value="THIOL:DISULFIDE INTERCHANGE PROTEIN DSBE"/>
    <property type="match status" value="1"/>
</dbReference>
<name>A0A2N3IFJ2_9BACT</name>
<feature type="chain" id="PRO_5014625934" description="Thioredoxin domain-containing protein" evidence="5">
    <location>
        <begin position="22"/>
        <end position="182"/>
    </location>
</feature>
<dbReference type="EMBL" id="MVDE01000002">
    <property type="protein sequence ID" value="PKQ69092.1"/>
    <property type="molecule type" value="Genomic_DNA"/>
</dbReference>
<evidence type="ECO:0000256" key="3">
    <source>
        <dbReference type="ARBA" id="ARBA00023157"/>
    </source>
</evidence>
<feature type="domain" description="Thioredoxin" evidence="6">
    <location>
        <begin position="36"/>
        <end position="182"/>
    </location>
</feature>
<reference evidence="7 8" key="1">
    <citation type="journal article" date="2017" name="Front. Microbiol.">
        <title>Labilibaculum manganireducens gen. nov., sp. nov. and Labilibaculum filiforme sp. nov., Novel Bacteroidetes Isolated from Subsurface Sediments of the Baltic Sea.</title>
        <authorList>
            <person name="Vandieken V."/>
            <person name="Marshall I.P."/>
            <person name="Niemann H."/>
            <person name="Engelen B."/>
            <person name="Cypionka H."/>
        </authorList>
    </citation>
    <scope>NUCLEOTIDE SEQUENCE [LARGE SCALE GENOMIC DNA]</scope>
    <source>
        <strain evidence="7 8">59.10-2M</strain>
    </source>
</reference>
<keyword evidence="8" id="KW-1185">Reference proteome</keyword>
<evidence type="ECO:0000313" key="8">
    <source>
        <dbReference type="Proteomes" id="UP000233618"/>
    </source>
</evidence>
<dbReference type="PROSITE" id="PS51352">
    <property type="entry name" value="THIOREDOXIN_2"/>
    <property type="match status" value="1"/>
</dbReference>
<dbReference type="SUPFAM" id="SSF52833">
    <property type="entry name" value="Thioredoxin-like"/>
    <property type="match status" value="1"/>
</dbReference>
<dbReference type="InterPro" id="IPR000866">
    <property type="entry name" value="AhpC/TSA"/>
</dbReference>
<organism evidence="7 8">
    <name type="scientific">Labilibaculum manganireducens</name>
    <dbReference type="NCBI Taxonomy" id="1940525"/>
    <lineage>
        <taxon>Bacteria</taxon>
        <taxon>Pseudomonadati</taxon>
        <taxon>Bacteroidota</taxon>
        <taxon>Bacteroidia</taxon>
        <taxon>Marinilabiliales</taxon>
        <taxon>Marinifilaceae</taxon>
        <taxon>Labilibaculum</taxon>
    </lineage>
</organism>
<keyword evidence="4" id="KW-0676">Redox-active center</keyword>
<keyword evidence="2" id="KW-0201">Cytochrome c-type biogenesis</keyword>
<evidence type="ECO:0000256" key="1">
    <source>
        <dbReference type="ARBA" id="ARBA00004196"/>
    </source>
</evidence>
<dbReference type="PANTHER" id="PTHR42852">
    <property type="entry name" value="THIOL:DISULFIDE INTERCHANGE PROTEIN DSBE"/>
    <property type="match status" value="1"/>
</dbReference>
<sequence>MKKIKLGLILFSFLFSLSAFAGTLKTTEGRDVKEGYEIGDKLPDITAKSIAGKDIKLSSLEGKLVLVDFWASWCPPCRAENPRIVNAYNKFKDASFKNGKGFTIYSFSLDTKQANWKAAVAKDKLDWDYHVSELKGWHSPTSNKFGINSIPSNFLIDGNGIILAKNLRGEKLELILQYYQKK</sequence>
<keyword evidence="5" id="KW-0732">Signal</keyword>
<dbReference type="InterPro" id="IPR013766">
    <property type="entry name" value="Thioredoxin_domain"/>
</dbReference>
<dbReference type="Proteomes" id="UP000233618">
    <property type="component" value="Unassembled WGS sequence"/>
</dbReference>
<dbReference type="GO" id="GO:0017004">
    <property type="term" value="P:cytochrome complex assembly"/>
    <property type="evidence" value="ECO:0007669"/>
    <property type="project" value="UniProtKB-KW"/>
</dbReference>
<feature type="signal peptide" evidence="5">
    <location>
        <begin position="1"/>
        <end position="21"/>
    </location>
</feature>
<dbReference type="InterPro" id="IPR050553">
    <property type="entry name" value="Thioredoxin_ResA/DsbE_sf"/>
</dbReference>
<dbReference type="PROSITE" id="PS00194">
    <property type="entry name" value="THIOREDOXIN_1"/>
    <property type="match status" value="1"/>
</dbReference>
<evidence type="ECO:0000259" key="6">
    <source>
        <dbReference type="PROSITE" id="PS51352"/>
    </source>
</evidence>
<evidence type="ECO:0000256" key="2">
    <source>
        <dbReference type="ARBA" id="ARBA00022748"/>
    </source>
</evidence>
<evidence type="ECO:0000256" key="5">
    <source>
        <dbReference type="SAM" id="SignalP"/>
    </source>
</evidence>
<dbReference type="Pfam" id="PF00578">
    <property type="entry name" value="AhpC-TSA"/>
    <property type="match status" value="1"/>
</dbReference>
<protein>
    <recommendedName>
        <fullName evidence="6">Thioredoxin domain-containing protein</fullName>
    </recommendedName>
</protein>
<comment type="caution">
    <text evidence="7">The sequence shown here is derived from an EMBL/GenBank/DDBJ whole genome shotgun (WGS) entry which is preliminary data.</text>
</comment>
<proteinExistence type="predicted"/>
<dbReference type="InterPro" id="IPR017937">
    <property type="entry name" value="Thioredoxin_CS"/>
</dbReference>
<evidence type="ECO:0000313" key="7">
    <source>
        <dbReference type="EMBL" id="PKQ69092.1"/>
    </source>
</evidence>
<dbReference type="GO" id="GO:0030313">
    <property type="term" value="C:cell envelope"/>
    <property type="evidence" value="ECO:0007669"/>
    <property type="project" value="UniProtKB-SubCell"/>
</dbReference>
<dbReference type="Gene3D" id="3.40.30.10">
    <property type="entry name" value="Glutaredoxin"/>
    <property type="match status" value="1"/>
</dbReference>
<accession>A0A2N3IFJ2</accession>
<dbReference type="CDD" id="cd02966">
    <property type="entry name" value="TlpA_like_family"/>
    <property type="match status" value="1"/>
</dbReference>
<dbReference type="InterPro" id="IPR036249">
    <property type="entry name" value="Thioredoxin-like_sf"/>
</dbReference>
<gene>
    <name evidence="7" type="ORF">BZG01_01955</name>
</gene>
<comment type="subcellular location">
    <subcellularLocation>
        <location evidence="1">Cell envelope</location>
    </subcellularLocation>
</comment>
<evidence type="ECO:0000256" key="4">
    <source>
        <dbReference type="ARBA" id="ARBA00023284"/>
    </source>
</evidence>
<keyword evidence="3" id="KW-1015">Disulfide bond</keyword>
<dbReference type="RefSeq" id="WP_101308147.1">
    <property type="nucleotide sequence ID" value="NZ_MVDE01000002.1"/>
</dbReference>